<dbReference type="Gramene" id="ONIVA01G26350.2">
    <property type="protein sequence ID" value="ONIVA01G26350.2"/>
    <property type="gene ID" value="ONIVA01G26350"/>
</dbReference>
<proteinExistence type="predicted"/>
<organism evidence="1">
    <name type="scientific">Oryza nivara</name>
    <name type="common">Indian wild rice</name>
    <name type="synonym">Oryza sativa f. spontanea</name>
    <dbReference type="NCBI Taxonomy" id="4536"/>
    <lineage>
        <taxon>Eukaryota</taxon>
        <taxon>Viridiplantae</taxon>
        <taxon>Streptophyta</taxon>
        <taxon>Embryophyta</taxon>
        <taxon>Tracheophyta</taxon>
        <taxon>Spermatophyta</taxon>
        <taxon>Magnoliopsida</taxon>
        <taxon>Liliopsida</taxon>
        <taxon>Poales</taxon>
        <taxon>Poaceae</taxon>
        <taxon>BOP clade</taxon>
        <taxon>Oryzoideae</taxon>
        <taxon>Oryzeae</taxon>
        <taxon>Oryzinae</taxon>
        <taxon>Oryza</taxon>
    </lineage>
</organism>
<dbReference type="HOGENOM" id="CLU_060023_0_0_1"/>
<reference evidence="1" key="1">
    <citation type="submission" date="2015-04" db="UniProtKB">
        <authorList>
            <consortium name="EnsemblPlants"/>
        </authorList>
    </citation>
    <scope>IDENTIFICATION</scope>
    <source>
        <strain evidence="1">SL10</strain>
    </source>
</reference>
<accession>A0A0E0FPQ6</accession>
<dbReference type="EnsemblPlants" id="ONIVA01G26350.2">
    <property type="protein sequence ID" value="ONIVA01G26350.2"/>
    <property type="gene ID" value="ONIVA01G26350"/>
</dbReference>
<name>A0A0E0FPQ6_ORYNI</name>
<dbReference type="Proteomes" id="UP000006591">
    <property type="component" value="Chromosome 1"/>
</dbReference>
<reference evidence="1" key="2">
    <citation type="submission" date="2018-04" db="EMBL/GenBank/DDBJ databases">
        <title>OnivRS2 (Oryza nivara Reference Sequence Version 2).</title>
        <authorList>
            <person name="Zhang J."/>
            <person name="Kudrna D."/>
            <person name="Lee S."/>
            <person name="Talag J."/>
            <person name="Rajasekar S."/>
            <person name="Welchert J."/>
            <person name="Hsing Y.-I."/>
            <person name="Wing R.A."/>
        </authorList>
    </citation>
    <scope>NUCLEOTIDE SEQUENCE [LARGE SCALE GENOMIC DNA]</scope>
</reference>
<sequence>MKKRRGNGSSAFLLRAEREKTHLAAAAAAYGDGREGRRAASPPEVDAAQLLAMDTTKRPLRLTAPSYVFFVAFFVLGQTSRQDRGPIWIIVINHASPVYSRAAGPREPRIMRSSATHVAGHPWDFRQAYRLAATVSHPLLLLATVLLLDADPRLHMPELAYAAAEEKKRVVNCVSIQRPPIEDIIHASAYIGPVQLCFHVHGTPAGIAEISLRDTTLAPIDDQDVKGHFGSGEEGSQQY</sequence>
<protein>
    <submittedName>
        <fullName evidence="1">Uncharacterized protein</fullName>
    </submittedName>
</protein>
<evidence type="ECO:0000313" key="1">
    <source>
        <dbReference type="EnsemblPlants" id="ONIVA01G26350.2"/>
    </source>
</evidence>
<evidence type="ECO:0000313" key="2">
    <source>
        <dbReference type="Proteomes" id="UP000006591"/>
    </source>
</evidence>
<dbReference type="AlphaFoldDB" id="A0A0E0FPQ6"/>
<keyword evidence="2" id="KW-1185">Reference proteome</keyword>